<dbReference type="InterPro" id="IPR042326">
    <property type="entry name" value="Ctk3"/>
</dbReference>
<dbReference type="OrthoDB" id="21266at2759"/>
<gene>
    <name evidence="2" type="ORF">INT48_006636</name>
</gene>
<dbReference type="InterPro" id="IPR024638">
    <property type="entry name" value="Ctk3_N"/>
</dbReference>
<comment type="caution">
    <text evidence="2">The sequence shown here is derived from an EMBL/GenBank/DDBJ whole genome shotgun (WGS) entry which is preliminary data.</text>
</comment>
<dbReference type="SMART" id="SM00582">
    <property type="entry name" value="RPR"/>
    <property type="match status" value="1"/>
</dbReference>
<dbReference type="InterPro" id="IPR008942">
    <property type="entry name" value="ENTH_VHS"/>
</dbReference>
<keyword evidence="3" id="KW-1185">Reference proteome</keyword>
<dbReference type="AlphaFoldDB" id="A0A8H7VZK6"/>
<dbReference type="GO" id="GO:0032786">
    <property type="term" value="P:positive regulation of DNA-templated transcription, elongation"/>
    <property type="evidence" value="ECO:0007669"/>
    <property type="project" value="InterPro"/>
</dbReference>
<protein>
    <recommendedName>
        <fullName evidence="1">CID domain-containing protein</fullName>
    </recommendedName>
</protein>
<dbReference type="GO" id="GO:0045943">
    <property type="term" value="P:positive regulation of transcription by RNA polymerase I"/>
    <property type="evidence" value="ECO:0007669"/>
    <property type="project" value="TreeGrafter"/>
</dbReference>
<dbReference type="Pfam" id="PF12243">
    <property type="entry name" value="CTK3"/>
    <property type="match status" value="1"/>
</dbReference>
<accession>A0A8H7VZK6</accession>
<dbReference type="Gene3D" id="1.25.40.90">
    <property type="match status" value="1"/>
</dbReference>
<evidence type="ECO:0000313" key="3">
    <source>
        <dbReference type="Proteomes" id="UP000613177"/>
    </source>
</evidence>
<organism evidence="2 3">
    <name type="scientific">Thamnidium elegans</name>
    <dbReference type="NCBI Taxonomy" id="101142"/>
    <lineage>
        <taxon>Eukaryota</taxon>
        <taxon>Fungi</taxon>
        <taxon>Fungi incertae sedis</taxon>
        <taxon>Mucoromycota</taxon>
        <taxon>Mucoromycotina</taxon>
        <taxon>Mucoromycetes</taxon>
        <taxon>Mucorales</taxon>
        <taxon>Mucorineae</taxon>
        <taxon>Mucoraceae</taxon>
        <taxon>Thamnidium</taxon>
    </lineage>
</organism>
<reference evidence="2" key="1">
    <citation type="submission" date="2021-01" db="EMBL/GenBank/DDBJ databases">
        <title>Metabolic potential, ecology and presence of endohyphal bacteria is reflected in genomic diversity of Mucoromycotina.</title>
        <authorList>
            <person name="Muszewska A."/>
            <person name="Okrasinska A."/>
            <person name="Steczkiewicz K."/>
            <person name="Drgas O."/>
            <person name="Orlowska M."/>
            <person name="Perlinska-Lenart U."/>
            <person name="Aleksandrzak-Piekarczyk T."/>
            <person name="Szatraj K."/>
            <person name="Zielenkiewicz U."/>
            <person name="Pilsyk S."/>
            <person name="Malc E."/>
            <person name="Mieczkowski P."/>
            <person name="Kruszewska J.S."/>
            <person name="Biernat P."/>
            <person name="Pawlowska J."/>
        </authorList>
    </citation>
    <scope>NUCLEOTIDE SEQUENCE</scope>
    <source>
        <strain evidence="2">WA0000018081</strain>
    </source>
</reference>
<evidence type="ECO:0000313" key="2">
    <source>
        <dbReference type="EMBL" id="KAG2237232.1"/>
    </source>
</evidence>
<dbReference type="SUPFAM" id="SSF48464">
    <property type="entry name" value="ENTH/VHS domain"/>
    <property type="match status" value="1"/>
</dbReference>
<feature type="domain" description="CID" evidence="1">
    <location>
        <begin position="6"/>
        <end position="141"/>
    </location>
</feature>
<evidence type="ECO:0000259" key="1">
    <source>
        <dbReference type="PROSITE" id="PS51391"/>
    </source>
</evidence>
<dbReference type="InterPro" id="IPR024637">
    <property type="entry name" value="Ctk3_C"/>
</dbReference>
<name>A0A8H7VZK6_9FUNG</name>
<dbReference type="GO" id="GO:0070692">
    <property type="term" value="C:CTDK-1 complex"/>
    <property type="evidence" value="ECO:0007669"/>
    <property type="project" value="InterPro"/>
</dbReference>
<proteinExistence type="predicted"/>
<dbReference type="PANTHER" id="PTHR28291">
    <property type="entry name" value="CTD KINASE SUBUNIT GAMMA"/>
    <property type="match status" value="1"/>
</dbReference>
<sequence>MADESDPFECRLVFSSLLSKLNASQQAIQKVANYAMRHKNLSEDLYSCIIEVLEQASYNARLNIIYVLDAIFSASQKARYTSYIEQTRPDLPRIIHAVVAGGPKGVLNIPNTQKILNNWKRKGYFDEKDLEEAEKPLLEHDSSLIPAQTNAEAFSKEDILRRMEEDRERHKRLREEIWIRPPEESKDAEFEEFWNSTDSLDPESDYEIMMVQNMLRLPHYSWNMMLSQRSTLS</sequence>
<dbReference type="EMBL" id="JAEPRE010000008">
    <property type="protein sequence ID" value="KAG2237232.1"/>
    <property type="molecule type" value="Genomic_DNA"/>
</dbReference>
<dbReference type="Pfam" id="PF12350">
    <property type="entry name" value="CTK3_C"/>
    <property type="match status" value="1"/>
</dbReference>
<dbReference type="InterPro" id="IPR006569">
    <property type="entry name" value="CID_dom"/>
</dbReference>
<dbReference type="Proteomes" id="UP000613177">
    <property type="component" value="Unassembled WGS sequence"/>
</dbReference>
<dbReference type="PANTHER" id="PTHR28291:SF1">
    <property type="entry name" value="CTD KINASE SUBUNIT GAMMA"/>
    <property type="match status" value="1"/>
</dbReference>
<dbReference type="PROSITE" id="PS51391">
    <property type="entry name" value="CID"/>
    <property type="match status" value="1"/>
</dbReference>